<keyword evidence="7" id="KW-0811">Translocation</keyword>
<dbReference type="Gene3D" id="1.20.1640.10">
    <property type="entry name" value="Multidrug efflux transporter AcrB transmembrane domain"/>
    <property type="match status" value="1"/>
</dbReference>
<feature type="domain" description="SecDF P1 head subdomain" evidence="13">
    <location>
        <begin position="304"/>
        <end position="443"/>
    </location>
</feature>
<dbReference type="Gene3D" id="3.30.1360.200">
    <property type="match status" value="1"/>
</dbReference>
<accession>A0A1W1DDI6</accession>
<proteinExistence type="inferred from homology"/>
<evidence type="ECO:0000259" key="13">
    <source>
        <dbReference type="Pfam" id="PF22599"/>
    </source>
</evidence>
<dbReference type="InterPro" id="IPR022646">
    <property type="entry name" value="SecD/SecF_CS"/>
</dbReference>
<dbReference type="Gene3D" id="3.30.70.3400">
    <property type="match status" value="2"/>
</dbReference>
<sequence>MNHYSGLRNALIAFFLLLSTLYALPNIFGSDLAVQVSSAGDAAIEQSDLAKITDTLKVKNIHYKSAALSNRRILVRFDDNASQLSAKDLLKTELGRNYVVALNLAPSVPLWLSDLGGRAMSLGLDLRGGVHFLLEVDMQAVLAMSIDKYYNELRTLLREDRLYKSIKKDGDNIAIRFKTLELKEKALARIKSDVSDLIVLETDNQDELLIQVGISDDAQKIAKSSALKQNITTLRNRVNELGVAEPIIQQQGLERIVVQLPGVQDTARAKEILGAVATLEFRLVDEKNDTQTAIQSGRTPIGSKLYYFKDGRPLLLKTRVITTGENITGASSGIDQENNIPMVNITLDSAGGRAMLDTTKKYLHHRMAVVFIENQVETITDKDGRVVLDKKGNPLKKRTTTKDIINAATIQGTFSSRFQITGIDSAREARNLALLLRAGSLSAPIEIIEERTIGPSLGADNIQKGVLSVIVGFVLVLIFMAVRYRVFGLVANVALTLNLVMIVAVLSLLQATLTLPGIAGIVLTVGMAVDANVLIFERIKEELGSQSNIQKAISSGYDKAVLTIADANITTLIAALVLFSFGTGPIKGFAITLSIGIVTSMFTAIIVSRAIINKIYGGKKLKELSI</sequence>
<organism evidence="14">
    <name type="scientific">hydrothermal vent metagenome</name>
    <dbReference type="NCBI Taxonomy" id="652676"/>
    <lineage>
        <taxon>unclassified sequences</taxon>
        <taxon>metagenomes</taxon>
        <taxon>ecological metagenomes</taxon>
    </lineage>
</organism>
<dbReference type="InterPro" id="IPR027398">
    <property type="entry name" value="SecD-TM"/>
</dbReference>
<gene>
    <name evidence="14" type="ORF">MNB_SUP05-11-648</name>
</gene>
<evidence type="ECO:0000256" key="5">
    <source>
        <dbReference type="ARBA" id="ARBA00022927"/>
    </source>
</evidence>
<evidence type="ECO:0000256" key="8">
    <source>
        <dbReference type="ARBA" id="ARBA00023136"/>
    </source>
</evidence>
<feature type="transmembrane region" description="Helical" evidence="9">
    <location>
        <begin position="515"/>
        <end position="539"/>
    </location>
</feature>
<dbReference type="AlphaFoldDB" id="A0A1W1DDI6"/>
<dbReference type="SUPFAM" id="SSF82866">
    <property type="entry name" value="Multidrug efflux transporter AcrB transmembrane domain"/>
    <property type="match status" value="1"/>
</dbReference>
<feature type="domain" description="Protein translocase subunit SecDF P1" evidence="12">
    <location>
        <begin position="227"/>
        <end position="286"/>
    </location>
</feature>
<dbReference type="HAMAP" id="MF_01463_B">
    <property type="entry name" value="SecD_B"/>
    <property type="match status" value="1"/>
</dbReference>
<evidence type="ECO:0000259" key="12">
    <source>
        <dbReference type="Pfam" id="PF21760"/>
    </source>
</evidence>
<dbReference type="Pfam" id="PF21760">
    <property type="entry name" value="SecD_1st"/>
    <property type="match status" value="1"/>
</dbReference>
<protein>
    <submittedName>
        <fullName evidence="14">Protein-export membrane protein SecD (TC 3.A.5.1.1)</fullName>
    </submittedName>
</protein>
<keyword evidence="6 9" id="KW-1133">Transmembrane helix</keyword>
<keyword evidence="2" id="KW-0813">Transport</keyword>
<dbReference type="Pfam" id="PF22599">
    <property type="entry name" value="SecDF_P1_head"/>
    <property type="match status" value="1"/>
</dbReference>
<evidence type="ECO:0000256" key="2">
    <source>
        <dbReference type="ARBA" id="ARBA00022448"/>
    </source>
</evidence>
<evidence type="ECO:0000256" key="4">
    <source>
        <dbReference type="ARBA" id="ARBA00022692"/>
    </source>
</evidence>
<dbReference type="Pfam" id="PF02355">
    <property type="entry name" value="SecD_SecF_C"/>
    <property type="match status" value="1"/>
</dbReference>
<feature type="transmembrane region" description="Helical" evidence="9">
    <location>
        <begin position="560"/>
        <end position="582"/>
    </location>
</feature>
<feature type="transmembrane region" description="Helical" evidence="9">
    <location>
        <begin position="465"/>
        <end position="482"/>
    </location>
</feature>
<evidence type="ECO:0000313" key="14">
    <source>
        <dbReference type="EMBL" id="SFV79275.1"/>
    </source>
</evidence>
<keyword evidence="5" id="KW-0653">Protein transport</keyword>
<dbReference type="InterPro" id="IPR054384">
    <property type="entry name" value="SecDF_P1_head"/>
</dbReference>
<feature type="domain" description="SecD export protein N-terminal TM" evidence="11">
    <location>
        <begin position="1"/>
        <end position="102"/>
    </location>
</feature>
<dbReference type="NCBIfam" id="TIGR00916">
    <property type="entry name" value="2A0604s01"/>
    <property type="match status" value="1"/>
</dbReference>
<dbReference type="PANTHER" id="PTHR30081">
    <property type="entry name" value="PROTEIN-EXPORT MEMBRANE PROTEIN SEC"/>
    <property type="match status" value="1"/>
</dbReference>
<keyword evidence="3" id="KW-1003">Cell membrane</keyword>
<name>A0A1W1DDI6_9ZZZZ</name>
<evidence type="ECO:0000256" key="3">
    <source>
        <dbReference type="ARBA" id="ARBA00022475"/>
    </source>
</evidence>
<dbReference type="InterPro" id="IPR022813">
    <property type="entry name" value="SecD/SecF_arch_bac"/>
</dbReference>
<feature type="domain" description="Protein export membrane protein SecD/SecF C-terminal" evidence="10">
    <location>
        <begin position="444"/>
        <end position="615"/>
    </location>
</feature>
<dbReference type="Pfam" id="PF13721">
    <property type="entry name" value="SecD-TM1"/>
    <property type="match status" value="1"/>
</dbReference>
<dbReference type="Gene3D" id="3.30.70.260">
    <property type="match status" value="1"/>
</dbReference>
<dbReference type="PANTHER" id="PTHR30081:SF1">
    <property type="entry name" value="PROTEIN TRANSLOCASE SUBUNIT SECD"/>
    <property type="match status" value="1"/>
</dbReference>
<feature type="transmembrane region" description="Helical" evidence="9">
    <location>
        <begin position="489"/>
        <end position="509"/>
    </location>
</feature>
<evidence type="ECO:0000259" key="11">
    <source>
        <dbReference type="Pfam" id="PF13721"/>
    </source>
</evidence>
<dbReference type="FunFam" id="3.30.70.3400:FF:000003">
    <property type="entry name" value="Preprotein translocase subunit SecD"/>
    <property type="match status" value="1"/>
</dbReference>
<evidence type="ECO:0000256" key="9">
    <source>
        <dbReference type="SAM" id="Phobius"/>
    </source>
</evidence>
<dbReference type="InterPro" id="IPR055344">
    <property type="entry name" value="SecD_SecF_C_bact"/>
</dbReference>
<evidence type="ECO:0000256" key="1">
    <source>
        <dbReference type="ARBA" id="ARBA00004651"/>
    </source>
</evidence>
<dbReference type="FunFam" id="1.20.1640.10:FF:000004">
    <property type="entry name" value="Protein translocase subunit SecD"/>
    <property type="match status" value="1"/>
</dbReference>
<evidence type="ECO:0000259" key="10">
    <source>
        <dbReference type="Pfam" id="PF02355"/>
    </source>
</evidence>
<dbReference type="InterPro" id="IPR005791">
    <property type="entry name" value="SecD"/>
</dbReference>
<reference evidence="14" key="1">
    <citation type="submission" date="2016-10" db="EMBL/GenBank/DDBJ databases">
        <authorList>
            <person name="de Groot N.N."/>
        </authorList>
    </citation>
    <scope>NUCLEOTIDE SEQUENCE</scope>
</reference>
<evidence type="ECO:0000256" key="7">
    <source>
        <dbReference type="ARBA" id="ARBA00023010"/>
    </source>
</evidence>
<dbReference type="GO" id="GO:0015450">
    <property type="term" value="F:protein-transporting ATPase activity"/>
    <property type="evidence" value="ECO:0007669"/>
    <property type="project" value="InterPro"/>
</dbReference>
<dbReference type="InterPro" id="IPR048634">
    <property type="entry name" value="SecD_SecF_C"/>
</dbReference>
<dbReference type="GO" id="GO:0005886">
    <property type="term" value="C:plasma membrane"/>
    <property type="evidence" value="ECO:0007669"/>
    <property type="project" value="UniProtKB-SubCell"/>
</dbReference>
<evidence type="ECO:0000256" key="6">
    <source>
        <dbReference type="ARBA" id="ARBA00022989"/>
    </source>
</evidence>
<dbReference type="GO" id="GO:0006886">
    <property type="term" value="P:intracellular protein transport"/>
    <property type="evidence" value="ECO:0007669"/>
    <property type="project" value="InterPro"/>
</dbReference>
<feature type="transmembrane region" description="Helical" evidence="9">
    <location>
        <begin position="588"/>
        <end position="612"/>
    </location>
</feature>
<dbReference type="FunFam" id="3.30.1360.200:FF:000001">
    <property type="entry name" value="Protein translocase subunit SecD"/>
    <property type="match status" value="1"/>
</dbReference>
<dbReference type="Pfam" id="PF07549">
    <property type="entry name" value="Sec_GG"/>
    <property type="match status" value="1"/>
</dbReference>
<dbReference type="NCBIfam" id="TIGR01129">
    <property type="entry name" value="secD"/>
    <property type="match status" value="1"/>
</dbReference>
<dbReference type="InterPro" id="IPR048631">
    <property type="entry name" value="SecD_1st"/>
</dbReference>
<keyword evidence="4 9" id="KW-0812">Transmembrane</keyword>
<keyword evidence="8 9" id="KW-0472">Membrane</keyword>
<comment type="subcellular location">
    <subcellularLocation>
        <location evidence="1">Cell membrane</location>
        <topology evidence="1">Multi-pass membrane protein</topology>
    </subcellularLocation>
</comment>
<dbReference type="EMBL" id="FPHS01000157">
    <property type="protein sequence ID" value="SFV79275.1"/>
    <property type="molecule type" value="Genomic_DNA"/>
</dbReference>